<dbReference type="InterPro" id="IPR036390">
    <property type="entry name" value="WH_DNA-bd_sf"/>
</dbReference>
<dbReference type="InterPro" id="IPR036388">
    <property type="entry name" value="WH-like_DNA-bd_sf"/>
</dbReference>
<dbReference type="PROSITE" id="PS51683">
    <property type="entry name" value="SAM_OMT_II"/>
    <property type="match status" value="1"/>
</dbReference>
<dbReference type="EMBL" id="KI393888">
    <property type="protein sequence ID" value="ERN06622.1"/>
    <property type="molecule type" value="Genomic_DNA"/>
</dbReference>
<evidence type="ECO:0000313" key="2">
    <source>
        <dbReference type="EMBL" id="ERN06622.1"/>
    </source>
</evidence>
<sequence>MEQHSLAMEEQAQIWKYVFGFVDSAVAKCAIELGLVDILESHGSPMTLSQLCASLHHPPKEPATLNRIMRFLAHKGLISTRTDSNGATCYTLTRLSGCLSRNKEHSMAAFNTI</sequence>
<dbReference type="Gene3D" id="1.10.10.10">
    <property type="entry name" value="Winged helix-like DNA-binding domain superfamily/Winged helix DNA-binding domain"/>
    <property type="match status" value="1"/>
</dbReference>
<dbReference type="GO" id="GO:0046983">
    <property type="term" value="F:protein dimerization activity"/>
    <property type="evidence" value="ECO:0007669"/>
    <property type="project" value="InterPro"/>
</dbReference>
<keyword evidence="3" id="KW-1185">Reference proteome</keyword>
<organism evidence="2 3">
    <name type="scientific">Amborella trichopoda</name>
    <dbReference type="NCBI Taxonomy" id="13333"/>
    <lineage>
        <taxon>Eukaryota</taxon>
        <taxon>Viridiplantae</taxon>
        <taxon>Streptophyta</taxon>
        <taxon>Embryophyta</taxon>
        <taxon>Tracheophyta</taxon>
        <taxon>Spermatophyta</taxon>
        <taxon>Magnoliopsida</taxon>
        <taxon>Amborellales</taxon>
        <taxon>Amborellaceae</taxon>
        <taxon>Amborella</taxon>
    </lineage>
</organism>
<dbReference type="OMA" id="DSNGATC"/>
<dbReference type="Gramene" id="ERN06622">
    <property type="protein sequence ID" value="ERN06622"/>
    <property type="gene ID" value="AMTR_s00058p00165860"/>
</dbReference>
<dbReference type="Proteomes" id="UP000017836">
    <property type="component" value="Unassembled WGS sequence"/>
</dbReference>
<dbReference type="InterPro" id="IPR016461">
    <property type="entry name" value="COMT-like"/>
</dbReference>
<dbReference type="GO" id="GO:0008168">
    <property type="term" value="F:methyltransferase activity"/>
    <property type="evidence" value="ECO:0007669"/>
    <property type="project" value="InterPro"/>
</dbReference>
<dbReference type="HOGENOM" id="CLU_2136852_0_0_1"/>
<evidence type="ECO:0000259" key="1">
    <source>
        <dbReference type="Pfam" id="PF08100"/>
    </source>
</evidence>
<feature type="domain" description="O-methyltransferase dimerisation" evidence="1">
    <location>
        <begin position="15"/>
        <end position="99"/>
    </location>
</feature>
<dbReference type="AlphaFoldDB" id="W1P9N8"/>
<gene>
    <name evidence="2" type="ORF">AMTR_s00058p00165860</name>
</gene>
<dbReference type="Pfam" id="PF08100">
    <property type="entry name" value="Dimerisation"/>
    <property type="match status" value="1"/>
</dbReference>
<protein>
    <recommendedName>
        <fullName evidence="1">O-methyltransferase dimerisation domain-containing protein</fullName>
    </recommendedName>
</protein>
<proteinExistence type="predicted"/>
<dbReference type="eggNOG" id="KOG3178">
    <property type="taxonomic scope" value="Eukaryota"/>
</dbReference>
<dbReference type="SUPFAM" id="SSF46785">
    <property type="entry name" value="Winged helix' DNA-binding domain"/>
    <property type="match status" value="1"/>
</dbReference>
<accession>W1P9N8</accession>
<reference evidence="3" key="1">
    <citation type="journal article" date="2013" name="Science">
        <title>The Amborella genome and the evolution of flowering plants.</title>
        <authorList>
            <consortium name="Amborella Genome Project"/>
        </authorList>
    </citation>
    <scope>NUCLEOTIDE SEQUENCE [LARGE SCALE GENOMIC DNA]</scope>
</reference>
<evidence type="ECO:0000313" key="3">
    <source>
        <dbReference type="Proteomes" id="UP000017836"/>
    </source>
</evidence>
<name>W1P9N8_AMBTC</name>
<dbReference type="InterPro" id="IPR012967">
    <property type="entry name" value="COMT_dimerisation"/>
</dbReference>
<dbReference type="PANTHER" id="PTHR11746">
    <property type="entry name" value="O-METHYLTRANSFERASE"/>
    <property type="match status" value="1"/>
</dbReference>